<evidence type="ECO:0000259" key="1">
    <source>
        <dbReference type="Pfam" id="PF08241"/>
    </source>
</evidence>
<dbReference type="GO" id="GO:0008757">
    <property type="term" value="F:S-adenosylmethionine-dependent methyltransferase activity"/>
    <property type="evidence" value="ECO:0007669"/>
    <property type="project" value="InterPro"/>
</dbReference>
<name>A0A7J2U2A3_9CREN</name>
<feature type="domain" description="Methyltransferase type 11" evidence="1">
    <location>
        <begin position="5"/>
        <end position="68"/>
    </location>
</feature>
<proteinExistence type="predicted"/>
<gene>
    <name evidence="2" type="ORF">ENO26_04605</name>
</gene>
<dbReference type="InterPro" id="IPR013216">
    <property type="entry name" value="Methyltransf_11"/>
</dbReference>
<dbReference type="GO" id="GO:0032259">
    <property type="term" value="P:methylation"/>
    <property type="evidence" value="ECO:0007669"/>
    <property type="project" value="UniProtKB-KW"/>
</dbReference>
<dbReference type="SUPFAM" id="SSF53335">
    <property type="entry name" value="S-adenosyl-L-methionine-dependent methyltransferases"/>
    <property type="match status" value="1"/>
</dbReference>
<dbReference type="Pfam" id="PF08241">
    <property type="entry name" value="Methyltransf_11"/>
    <property type="match status" value="1"/>
</dbReference>
<dbReference type="Gene3D" id="3.40.50.150">
    <property type="entry name" value="Vaccinia Virus protein VP39"/>
    <property type="match status" value="1"/>
</dbReference>
<sequence length="95" mass="10862">MAYTVKETLRKRNTWGDVVVGDATSMPIRSDSINVVVAIALVHHLPKELVQKFFIEVNRVSKPRGMLLATVWLWKQRRFLLQITINLIKTFGAVS</sequence>
<dbReference type="InterPro" id="IPR029063">
    <property type="entry name" value="SAM-dependent_MTases_sf"/>
</dbReference>
<accession>A0A7J2U2A3</accession>
<dbReference type="AlphaFoldDB" id="A0A7J2U2A3"/>
<dbReference type="EMBL" id="DSEU01000030">
    <property type="protein sequence ID" value="HEM66836.1"/>
    <property type="molecule type" value="Genomic_DNA"/>
</dbReference>
<keyword evidence="2" id="KW-0808">Transferase</keyword>
<protein>
    <submittedName>
        <fullName evidence="2">Methyltransferase domain-containing protein</fullName>
    </submittedName>
</protein>
<comment type="caution">
    <text evidence="2">The sequence shown here is derived from an EMBL/GenBank/DDBJ whole genome shotgun (WGS) entry which is preliminary data.</text>
</comment>
<keyword evidence="2" id="KW-0489">Methyltransferase</keyword>
<reference evidence="2" key="1">
    <citation type="journal article" date="2020" name="mSystems">
        <title>Genome- and Community-Level Interaction Insights into Carbon Utilization and Element Cycling Functions of Hydrothermarchaeota in Hydrothermal Sediment.</title>
        <authorList>
            <person name="Zhou Z."/>
            <person name="Liu Y."/>
            <person name="Xu W."/>
            <person name="Pan J."/>
            <person name="Luo Z.H."/>
            <person name="Li M."/>
        </authorList>
    </citation>
    <scope>NUCLEOTIDE SEQUENCE [LARGE SCALE GENOMIC DNA]</scope>
    <source>
        <strain evidence="2">SpSt-125</strain>
    </source>
</reference>
<organism evidence="2">
    <name type="scientific">Ignisphaera aggregans</name>
    <dbReference type="NCBI Taxonomy" id="334771"/>
    <lineage>
        <taxon>Archaea</taxon>
        <taxon>Thermoproteota</taxon>
        <taxon>Thermoprotei</taxon>
        <taxon>Desulfurococcales</taxon>
        <taxon>Desulfurococcaceae</taxon>
        <taxon>Ignisphaera</taxon>
    </lineage>
</organism>
<evidence type="ECO:0000313" key="2">
    <source>
        <dbReference type="EMBL" id="HEM66836.1"/>
    </source>
</evidence>